<dbReference type="EMBL" id="JAJUOS010000010">
    <property type="protein sequence ID" value="MCE5974499.1"/>
    <property type="molecule type" value="Genomic_DNA"/>
</dbReference>
<organism evidence="1 2">
    <name type="scientific">Rhodobacter flavimaris</name>
    <dbReference type="NCBI Taxonomy" id="2907145"/>
    <lineage>
        <taxon>Bacteria</taxon>
        <taxon>Pseudomonadati</taxon>
        <taxon>Pseudomonadota</taxon>
        <taxon>Alphaproteobacteria</taxon>
        <taxon>Rhodobacterales</taxon>
        <taxon>Rhodobacter group</taxon>
        <taxon>Rhodobacter</taxon>
    </lineage>
</organism>
<accession>A0ABS8YXH1</accession>
<evidence type="ECO:0000313" key="2">
    <source>
        <dbReference type="Proteomes" id="UP001521181"/>
    </source>
</evidence>
<gene>
    <name evidence="1" type="ORF">LZA78_13505</name>
</gene>
<comment type="caution">
    <text evidence="1">The sequence shown here is derived from an EMBL/GenBank/DDBJ whole genome shotgun (WGS) entry which is preliminary data.</text>
</comment>
<sequence>MELEELKAETAKFFAEFEGQGDLPALAVAVFRFAPEGPDADWDAFSEAAEDAGFDVSWYDAEGEDDACIEVETPPGAPSLTWLWSWEEPLILLGALHGFATEGWAIEAV</sequence>
<protein>
    <submittedName>
        <fullName evidence="1">Uncharacterized protein</fullName>
    </submittedName>
</protein>
<name>A0ABS8YXH1_9RHOB</name>
<reference evidence="1 2" key="1">
    <citation type="submission" date="2021-12" db="EMBL/GenBank/DDBJ databases">
        <title>Sinirhodobacter sp. WL0062 is a bacterium isolated from seawater.</title>
        <authorList>
            <person name="Wang L."/>
            <person name="He W."/>
            <person name="Zhang D.-F."/>
        </authorList>
    </citation>
    <scope>NUCLEOTIDE SEQUENCE [LARGE SCALE GENOMIC DNA]</scope>
    <source>
        <strain evidence="1 2">WL0062</strain>
    </source>
</reference>
<evidence type="ECO:0000313" key="1">
    <source>
        <dbReference type="EMBL" id="MCE5974499.1"/>
    </source>
</evidence>
<dbReference type="RefSeq" id="WP_233677453.1">
    <property type="nucleotide sequence ID" value="NZ_JAJUOS010000010.1"/>
</dbReference>
<dbReference type="Proteomes" id="UP001521181">
    <property type="component" value="Unassembled WGS sequence"/>
</dbReference>
<proteinExistence type="predicted"/>
<keyword evidence="2" id="KW-1185">Reference proteome</keyword>